<name>A0A811NED8_9POAL</name>
<sequence length="79" mass="8373">MAGGFGGGGAAVGRAEFYEGKITGYFILACIVGSFGGSLFGYDLGVSSQYPFLIPPHPLLFLLAIFHTYPVLPFRSSFC</sequence>
<dbReference type="AlphaFoldDB" id="A0A811NED8"/>
<dbReference type="EMBL" id="CAJGYO010000003">
    <property type="protein sequence ID" value="CAD6219705.1"/>
    <property type="molecule type" value="Genomic_DNA"/>
</dbReference>
<dbReference type="OrthoDB" id="1651023at2759"/>
<feature type="transmembrane region" description="Helical" evidence="1">
    <location>
        <begin position="54"/>
        <end position="72"/>
    </location>
</feature>
<evidence type="ECO:0000313" key="3">
    <source>
        <dbReference type="Proteomes" id="UP000604825"/>
    </source>
</evidence>
<keyword evidence="1" id="KW-0472">Membrane</keyword>
<keyword evidence="1" id="KW-0812">Transmembrane</keyword>
<organism evidence="2 3">
    <name type="scientific">Miscanthus lutarioriparius</name>
    <dbReference type="NCBI Taxonomy" id="422564"/>
    <lineage>
        <taxon>Eukaryota</taxon>
        <taxon>Viridiplantae</taxon>
        <taxon>Streptophyta</taxon>
        <taxon>Embryophyta</taxon>
        <taxon>Tracheophyta</taxon>
        <taxon>Spermatophyta</taxon>
        <taxon>Magnoliopsida</taxon>
        <taxon>Liliopsida</taxon>
        <taxon>Poales</taxon>
        <taxon>Poaceae</taxon>
        <taxon>PACMAD clade</taxon>
        <taxon>Panicoideae</taxon>
        <taxon>Andropogonodae</taxon>
        <taxon>Andropogoneae</taxon>
        <taxon>Saccharinae</taxon>
        <taxon>Miscanthus</taxon>
    </lineage>
</organism>
<keyword evidence="1" id="KW-1133">Transmembrane helix</keyword>
<protein>
    <submittedName>
        <fullName evidence="2">Uncharacterized protein</fullName>
    </submittedName>
</protein>
<keyword evidence="3" id="KW-1185">Reference proteome</keyword>
<gene>
    <name evidence="2" type="ORF">NCGR_LOCUS13326</name>
</gene>
<reference evidence="2" key="1">
    <citation type="submission" date="2020-10" db="EMBL/GenBank/DDBJ databases">
        <authorList>
            <person name="Han B."/>
            <person name="Lu T."/>
            <person name="Zhao Q."/>
            <person name="Huang X."/>
            <person name="Zhao Y."/>
        </authorList>
    </citation>
    <scope>NUCLEOTIDE SEQUENCE</scope>
</reference>
<feature type="transmembrane region" description="Helical" evidence="1">
    <location>
        <begin position="22"/>
        <end position="42"/>
    </location>
</feature>
<proteinExistence type="predicted"/>
<comment type="caution">
    <text evidence="2">The sequence shown here is derived from an EMBL/GenBank/DDBJ whole genome shotgun (WGS) entry which is preliminary data.</text>
</comment>
<evidence type="ECO:0000313" key="2">
    <source>
        <dbReference type="EMBL" id="CAD6219705.1"/>
    </source>
</evidence>
<evidence type="ECO:0000256" key="1">
    <source>
        <dbReference type="SAM" id="Phobius"/>
    </source>
</evidence>
<dbReference type="Proteomes" id="UP000604825">
    <property type="component" value="Unassembled WGS sequence"/>
</dbReference>
<accession>A0A811NED8</accession>